<dbReference type="AlphaFoldDB" id="A0A1I8AQ06"/>
<protein>
    <submittedName>
        <fullName evidence="2">Uncharacterized protein</fullName>
    </submittedName>
</protein>
<proteinExistence type="predicted"/>
<sequence>MDVYLRSEDESGTSGNRCVMAMELPPNDGRVALDSTQDSFRKYRLNKKRDRTLTIETEVGVNSLAIANPTFCSPH</sequence>
<evidence type="ECO:0000313" key="2">
    <source>
        <dbReference type="WBParaSite" id="L893_g7696.t1"/>
    </source>
</evidence>
<keyword evidence="1" id="KW-1185">Reference proteome</keyword>
<evidence type="ECO:0000313" key="1">
    <source>
        <dbReference type="Proteomes" id="UP000095287"/>
    </source>
</evidence>
<accession>A0A1I8AQ06</accession>
<reference evidence="2" key="1">
    <citation type="submission" date="2016-11" db="UniProtKB">
        <authorList>
            <consortium name="WormBaseParasite"/>
        </authorList>
    </citation>
    <scope>IDENTIFICATION</scope>
</reference>
<organism evidence="1 2">
    <name type="scientific">Steinernema glaseri</name>
    <dbReference type="NCBI Taxonomy" id="37863"/>
    <lineage>
        <taxon>Eukaryota</taxon>
        <taxon>Metazoa</taxon>
        <taxon>Ecdysozoa</taxon>
        <taxon>Nematoda</taxon>
        <taxon>Chromadorea</taxon>
        <taxon>Rhabditida</taxon>
        <taxon>Tylenchina</taxon>
        <taxon>Panagrolaimomorpha</taxon>
        <taxon>Strongyloidoidea</taxon>
        <taxon>Steinernematidae</taxon>
        <taxon>Steinernema</taxon>
    </lineage>
</organism>
<dbReference type="WBParaSite" id="L893_g7696.t1">
    <property type="protein sequence ID" value="L893_g7696.t1"/>
    <property type="gene ID" value="L893_g7696"/>
</dbReference>
<name>A0A1I8AQ06_9BILA</name>
<dbReference type="Proteomes" id="UP000095287">
    <property type="component" value="Unplaced"/>
</dbReference>